<dbReference type="GO" id="GO:0042054">
    <property type="term" value="F:histone methyltransferase activity"/>
    <property type="evidence" value="ECO:0000318"/>
    <property type="project" value="GO_Central"/>
</dbReference>
<dbReference type="InterPro" id="IPR051357">
    <property type="entry name" value="H3K9_HMTase_SUVAR3-9"/>
</dbReference>
<dbReference type="InterPro" id="IPR036987">
    <property type="entry name" value="SRA-YDG_sf"/>
</dbReference>
<comment type="caution">
    <text evidence="7">The sequence shown here is derived from an EMBL/GenBank/DDBJ whole genome shotgun (WGS) entry which is preliminary data.</text>
</comment>
<feature type="region of interest" description="Disordered" evidence="4">
    <location>
        <begin position="1"/>
        <end position="21"/>
    </location>
</feature>
<dbReference type="SUPFAM" id="SSF88697">
    <property type="entry name" value="PUA domain-like"/>
    <property type="match status" value="1"/>
</dbReference>
<dbReference type="AlphaFoldDB" id="A0A2G3AF18"/>
<dbReference type="Proteomes" id="UP000222542">
    <property type="component" value="Unassembled WGS sequence"/>
</dbReference>
<dbReference type="Gene3D" id="2.170.270.10">
    <property type="entry name" value="SET domain"/>
    <property type="match status" value="2"/>
</dbReference>
<evidence type="ECO:0000256" key="2">
    <source>
        <dbReference type="ARBA" id="ARBA00023242"/>
    </source>
</evidence>
<evidence type="ECO:0000256" key="3">
    <source>
        <dbReference type="PROSITE-ProRule" id="PRU00358"/>
    </source>
</evidence>
<gene>
    <name evidence="7" type="ORF">T459_00707</name>
</gene>
<sequence>MVHGLTDEPDSPWRQKKQTPKRIVQGLMAETCTDWRQRKGTCLDGLMNRNQVQKPNMYWQKSFSVARKSVPKPKFPQTGKRAFDVTRPPYGPKSFSLSDACSRVRELSVCFTLTVEKSCKGKNQSQGKEDKIIRIDLQAEKKFKAKGKEVNTGLQILGEIPGVEVGDVFQYRVELALVVVHRLYQAGIDFMDSGGLLVATSIVASGAYDDDVGDARELIYSCQGGDVVGKVKIPEDQKLVKGQHGKMGFMFKLVRIPGQPELMRRQVQSSKSSKVLHGVCVHDITEGKESLPITAVNTIDGAKPQPFKFIKKMMYPVGFHPASPKGFKNGVEIPYIRNEAIVEIKPLCECPPSCFNRASQQGIKIPLERSSRQIQGAGFGCTVDSSGQAILNELVEEGGYTIDAAHYGNVERFINHSCSPNLYAQNVVYDHKDKRMLHIMLFAADNIPPLTELSYHYNYSVDQFYDTDMQG</sequence>
<dbReference type="InterPro" id="IPR046341">
    <property type="entry name" value="SET_dom_sf"/>
</dbReference>
<dbReference type="PROSITE" id="PS50280">
    <property type="entry name" value="SET"/>
    <property type="match status" value="1"/>
</dbReference>
<dbReference type="PROSITE" id="PS51015">
    <property type="entry name" value="YDG"/>
    <property type="match status" value="1"/>
</dbReference>
<dbReference type="GO" id="GO:0005634">
    <property type="term" value="C:nucleus"/>
    <property type="evidence" value="ECO:0007669"/>
    <property type="project" value="UniProtKB-SubCell"/>
</dbReference>
<dbReference type="Gene3D" id="2.30.280.10">
    <property type="entry name" value="SRA-YDG"/>
    <property type="match status" value="1"/>
</dbReference>
<evidence type="ECO:0000256" key="1">
    <source>
        <dbReference type="ARBA" id="ARBA00004286"/>
    </source>
</evidence>
<dbReference type="InterPro" id="IPR003105">
    <property type="entry name" value="SRA_YDG"/>
</dbReference>
<feature type="domain" description="SET" evidence="5">
    <location>
        <begin position="277"/>
        <end position="458"/>
    </location>
</feature>
<name>A0A2G3AF18_CAPAN</name>
<keyword evidence="8" id="KW-1185">Reference proteome</keyword>
<dbReference type="STRING" id="4072.A0A2G3AF18"/>
<organism evidence="7 8">
    <name type="scientific">Capsicum annuum</name>
    <name type="common">Capsicum pepper</name>
    <dbReference type="NCBI Taxonomy" id="4072"/>
    <lineage>
        <taxon>Eukaryota</taxon>
        <taxon>Viridiplantae</taxon>
        <taxon>Streptophyta</taxon>
        <taxon>Embryophyta</taxon>
        <taxon>Tracheophyta</taxon>
        <taxon>Spermatophyta</taxon>
        <taxon>Magnoliopsida</taxon>
        <taxon>eudicotyledons</taxon>
        <taxon>Gunneridae</taxon>
        <taxon>Pentapetalae</taxon>
        <taxon>asterids</taxon>
        <taxon>lamiids</taxon>
        <taxon>Solanales</taxon>
        <taxon>Solanaceae</taxon>
        <taxon>Solanoideae</taxon>
        <taxon>Capsiceae</taxon>
        <taxon>Capsicum</taxon>
    </lineage>
</organism>
<evidence type="ECO:0000313" key="8">
    <source>
        <dbReference type="Proteomes" id="UP000222542"/>
    </source>
</evidence>
<proteinExistence type="predicted"/>
<dbReference type="Pfam" id="PF02182">
    <property type="entry name" value="SAD_SRA"/>
    <property type="match status" value="1"/>
</dbReference>
<comment type="subcellular location">
    <subcellularLocation>
        <location evidence="1">Chromosome</location>
    </subcellularLocation>
    <subcellularLocation>
        <location evidence="3">Nucleus</location>
    </subcellularLocation>
</comment>
<dbReference type="PANTHER" id="PTHR45660">
    <property type="entry name" value="HISTONE-LYSINE N-METHYLTRANSFERASE SETMAR"/>
    <property type="match status" value="1"/>
</dbReference>
<dbReference type="GO" id="GO:0005694">
    <property type="term" value="C:chromosome"/>
    <property type="evidence" value="ECO:0007669"/>
    <property type="project" value="UniProtKB-SubCell"/>
</dbReference>
<protein>
    <recommendedName>
        <fullName evidence="9">Histone-lysine N-methyltransferase, H3 lysine-9 specific SUVH6-like</fullName>
    </recommendedName>
</protein>
<dbReference type="Pfam" id="PF00856">
    <property type="entry name" value="SET"/>
    <property type="match status" value="1"/>
</dbReference>
<evidence type="ECO:0000313" key="7">
    <source>
        <dbReference type="EMBL" id="PHT92825.1"/>
    </source>
</evidence>
<keyword evidence="2 3" id="KW-0539">Nucleus</keyword>
<reference evidence="7 8" key="1">
    <citation type="journal article" date="2014" name="Nat. Genet.">
        <title>Genome sequence of the hot pepper provides insights into the evolution of pungency in Capsicum species.</title>
        <authorList>
            <person name="Kim S."/>
            <person name="Park M."/>
            <person name="Yeom S.I."/>
            <person name="Kim Y.M."/>
            <person name="Lee J.M."/>
            <person name="Lee H.A."/>
            <person name="Seo E."/>
            <person name="Choi J."/>
            <person name="Cheong K."/>
            <person name="Kim K.T."/>
            <person name="Jung K."/>
            <person name="Lee G.W."/>
            <person name="Oh S.K."/>
            <person name="Bae C."/>
            <person name="Kim S.B."/>
            <person name="Lee H.Y."/>
            <person name="Kim S.Y."/>
            <person name="Kim M.S."/>
            <person name="Kang B.C."/>
            <person name="Jo Y.D."/>
            <person name="Yang H.B."/>
            <person name="Jeong H.J."/>
            <person name="Kang W.H."/>
            <person name="Kwon J.K."/>
            <person name="Shin C."/>
            <person name="Lim J.Y."/>
            <person name="Park J.H."/>
            <person name="Huh J.H."/>
            <person name="Kim J.S."/>
            <person name="Kim B.D."/>
            <person name="Cohen O."/>
            <person name="Paran I."/>
            <person name="Suh M.C."/>
            <person name="Lee S.B."/>
            <person name="Kim Y.K."/>
            <person name="Shin Y."/>
            <person name="Noh S.J."/>
            <person name="Park J."/>
            <person name="Seo Y.S."/>
            <person name="Kwon S.Y."/>
            <person name="Kim H.A."/>
            <person name="Park J.M."/>
            <person name="Kim H.J."/>
            <person name="Choi S.B."/>
            <person name="Bosland P.W."/>
            <person name="Reeves G."/>
            <person name="Jo S.H."/>
            <person name="Lee B.W."/>
            <person name="Cho H.T."/>
            <person name="Choi H.S."/>
            <person name="Lee M.S."/>
            <person name="Yu Y."/>
            <person name="Do Choi Y."/>
            <person name="Park B.S."/>
            <person name="van Deynze A."/>
            <person name="Ashrafi H."/>
            <person name="Hill T."/>
            <person name="Kim W.T."/>
            <person name="Pai H.S."/>
            <person name="Ahn H.K."/>
            <person name="Yeam I."/>
            <person name="Giovannoni J.J."/>
            <person name="Rose J.K."/>
            <person name="Sorensen I."/>
            <person name="Lee S.J."/>
            <person name="Kim R.W."/>
            <person name="Choi I.Y."/>
            <person name="Choi B.S."/>
            <person name="Lim J.S."/>
            <person name="Lee Y.H."/>
            <person name="Choi D."/>
        </authorList>
    </citation>
    <scope>NUCLEOTIDE SEQUENCE [LARGE SCALE GENOMIC DNA]</scope>
    <source>
        <strain evidence="8">cv. CM334</strain>
    </source>
</reference>
<evidence type="ECO:0000259" key="6">
    <source>
        <dbReference type="PROSITE" id="PS51015"/>
    </source>
</evidence>
<dbReference type="SMART" id="SM00317">
    <property type="entry name" value="SET"/>
    <property type="match status" value="1"/>
</dbReference>
<dbReference type="OMA" id="ATEWMEL"/>
<feature type="domain" description="YDG" evidence="6">
    <location>
        <begin position="158"/>
        <end position="311"/>
    </location>
</feature>
<dbReference type="SMART" id="SM00466">
    <property type="entry name" value="SRA"/>
    <property type="match status" value="1"/>
</dbReference>
<dbReference type="InterPro" id="IPR001214">
    <property type="entry name" value="SET_dom"/>
</dbReference>
<reference evidence="7 8" key="2">
    <citation type="journal article" date="2017" name="Genome Biol.">
        <title>New reference genome sequences of hot pepper reveal the massive evolution of plant disease-resistance genes by retroduplication.</title>
        <authorList>
            <person name="Kim S."/>
            <person name="Park J."/>
            <person name="Yeom S.I."/>
            <person name="Kim Y.M."/>
            <person name="Seo E."/>
            <person name="Kim K.T."/>
            <person name="Kim M.S."/>
            <person name="Lee J.M."/>
            <person name="Cheong K."/>
            <person name="Shin H.S."/>
            <person name="Kim S.B."/>
            <person name="Han K."/>
            <person name="Lee J."/>
            <person name="Park M."/>
            <person name="Lee H.A."/>
            <person name="Lee H.Y."/>
            <person name="Lee Y."/>
            <person name="Oh S."/>
            <person name="Lee J.H."/>
            <person name="Choi E."/>
            <person name="Choi E."/>
            <person name="Lee S.E."/>
            <person name="Jeon J."/>
            <person name="Kim H."/>
            <person name="Choi G."/>
            <person name="Song H."/>
            <person name="Lee J."/>
            <person name="Lee S.C."/>
            <person name="Kwon J.K."/>
            <person name="Lee H.Y."/>
            <person name="Koo N."/>
            <person name="Hong Y."/>
            <person name="Kim R.W."/>
            <person name="Kang W.H."/>
            <person name="Huh J.H."/>
            <person name="Kang B.C."/>
            <person name="Yang T.J."/>
            <person name="Lee Y.H."/>
            <person name="Bennetzen J.L."/>
            <person name="Choi D."/>
        </authorList>
    </citation>
    <scope>NUCLEOTIDE SEQUENCE [LARGE SCALE GENOMIC DNA]</scope>
    <source>
        <strain evidence="8">cv. CM334</strain>
    </source>
</reference>
<dbReference type="EMBL" id="AYRZ02000001">
    <property type="protein sequence ID" value="PHT92825.1"/>
    <property type="molecule type" value="Genomic_DNA"/>
</dbReference>
<evidence type="ECO:0000256" key="4">
    <source>
        <dbReference type="SAM" id="MobiDB-lite"/>
    </source>
</evidence>
<dbReference type="GO" id="GO:0003690">
    <property type="term" value="F:double-stranded DNA binding"/>
    <property type="evidence" value="ECO:0000318"/>
    <property type="project" value="GO_Central"/>
</dbReference>
<dbReference type="Gramene" id="PHT92825">
    <property type="protein sequence ID" value="PHT92825"/>
    <property type="gene ID" value="T459_00707"/>
</dbReference>
<evidence type="ECO:0008006" key="9">
    <source>
        <dbReference type="Google" id="ProtNLM"/>
    </source>
</evidence>
<dbReference type="SUPFAM" id="SSF82199">
    <property type="entry name" value="SET domain"/>
    <property type="match status" value="1"/>
</dbReference>
<evidence type="ECO:0000259" key="5">
    <source>
        <dbReference type="PROSITE" id="PS50280"/>
    </source>
</evidence>
<dbReference type="InterPro" id="IPR015947">
    <property type="entry name" value="PUA-like_sf"/>
</dbReference>
<dbReference type="PANTHER" id="PTHR45660:SF46">
    <property type="entry name" value="HISTONE-LYSINE N-METHYLTRANSFERASE, H3 LYSINE-9 SPECIFIC SUVH6"/>
    <property type="match status" value="1"/>
</dbReference>
<accession>A0A2G3AF18</accession>